<comment type="caution">
    <text evidence="2">The sequence shown here is derived from an EMBL/GenBank/DDBJ whole genome shotgun (WGS) entry which is preliminary data.</text>
</comment>
<protein>
    <submittedName>
        <fullName evidence="2">Uncharacterized protein</fullName>
    </submittedName>
</protein>
<sequence>MELAHLQPHEDEVLIALDISHGQSLVQTFPPANGQTLGRGRHRDWQSSFSVLQSQASLNNGETKQEPDQNSIRKSSLKTNMSPSLVEYGVSENPQVFATRPNRRFSIG</sequence>
<evidence type="ECO:0000256" key="1">
    <source>
        <dbReference type="SAM" id="MobiDB-lite"/>
    </source>
</evidence>
<dbReference type="Proteomes" id="UP000554235">
    <property type="component" value="Unassembled WGS sequence"/>
</dbReference>
<gene>
    <name evidence="2" type="ORF">FALBO_16336</name>
</gene>
<dbReference type="AlphaFoldDB" id="A0A8H4KLD5"/>
<reference evidence="2 3" key="1">
    <citation type="submission" date="2020-01" db="EMBL/GenBank/DDBJ databases">
        <title>Identification and distribution of gene clusters putatively required for synthesis of sphingolipid metabolism inhibitors in phylogenetically diverse species of the filamentous fungus Fusarium.</title>
        <authorList>
            <person name="Kim H.-S."/>
            <person name="Busman M."/>
            <person name="Brown D.W."/>
            <person name="Divon H."/>
            <person name="Uhlig S."/>
            <person name="Proctor R.H."/>
        </authorList>
    </citation>
    <scope>NUCLEOTIDE SEQUENCE [LARGE SCALE GENOMIC DNA]</scope>
    <source>
        <strain evidence="2 3">NRRL 20459</strain>
    </source>
</reference>
<keyword evidence="3" id="KW-1185">Reference proteome</keyword>
<organism evidence="2 3">
    <name type="scientific">Fusarium albosuccineum</name>
    <dbReference type="NCBI Taxonomy" id="1237068"/>
    <lineage>
        <taxon>Eukaryota</taxon>
        <taxon>Fungi</taxon>
        <taxon>Dikarya</taxon>
        <taxon>Ascomycota</taxon>
        <taxon>Pezizomycotina</taxon>
        <taxon>Sordariomycetes</taxon>
        <taxon>Hypocreomycetidae</taxon>
        <taxon>Hypocreales</taxon>
        <taxon>Nectriaceae</taxon>
        <taxon>Fusarium</taxon>
        <taxon>Fusarium decemcellulare species complex</taxon>
    </lineage>
</organism>
<accession>A0A8H4KLD5</accession>
<feature type="region of interest" description="Disordered" evidence="1">
    <location>
        <begin position="57"/>
        <end position="78"/>
    </location>
</feature>
<proteinExistence type="predicted"/>
<name>A0A8H4KLD5_9HYPO</name>
<evidence type="ECO:0000313" key="2">
    <source>
        <dbReference type="EMBL" id="KAF4451404.1"/>
    </source>
</evidence>
<dbReference type="EMBL" id="JAADYS010003052">
    <property type="protein sequence ID" value="KAF4451404.1"/>
    <property type="molecule type" value="Genomic_DNA"/>
</dbReference>
<evidence type="ECO:0000313" key="3">
    <source>
        <dbReference type="Proteomes" id="UP000554235"/>
    </source>
</evidence>